<dbReference type="OrthoDB" id="3729649at2"/>
<dbReference type="GO" id="GO:0016747">
    <property type="term" value="F:acyltransferase activity, transferring groups other than amino-acyl groups"/>
    <property type="evidence" value="ECO:0007669"/>
    <property type="project" value="InterPro"/>
</dbReference>
<feature type="domain" description="N-acetyltransferase" evidence="1">
    <location>
        <begin position="12"/>
        <end position="169"/>
    </location>
</feature>
<dbReference type="InterPro" id="IPR016181">
    <property type="entry name" value="Acyl_CoA_acyltransferase"/>
</dbReference>
<dbReference type="AlphaFoldDB" id="A0A402DUW4"/>
<dbReference type="PROSITE" id="PS51186">
    <property type="entry name" value="GNAT"/>
    <property type="match status" value="1"/>
</dbReference>
<proteinExistence type="predicted"/>
<dbReference type="Gene3D" id="3.40.630.30">
    <property type="match status" value="1"/>
</dbReference>
<evidence type="ECO:0000313" key="2">
    <source>
        <dbReference type="EMBL" id="GCE77885.1"/>
    </source>
</evidence>
<accession>A0A402DUW4</accession>
<gene>
    <name evidence="2" type="ORF">CBZ_29410</name>
</gene>
<dbReference type="Proteomes" id="UP000289954">
    <property type="component" value="Unassembled WGS sequence"/>
</dbReference>
<dbReference type="SUPFAM" id="SSF55729">
    <property type="entry name" value="Acyl-CoA N-acyltransferases (Nat)"/>
    <property type="match status" value="1"/>
</dbReference>
<dbReference type="EMBL" id="BIMR01000270">
    <property type="protein sequence ID" value="GCE77885.1"/>
    <property type="molecule type" value="Genomic_DNA"/>
</dbReference>
<name>A0A402DUW4_9CELL</name>
<organism evidence="2 3">
    <name type="scientific">Cellulomonas biazotea</name>
    <dbReference type="NCBI Taxonomy" id="1709"/>
    <lineage>
        <taxon>Bacteria</taxon>
        <taxon>Bacillati</taxon>
        <taxon>Actinomycetota</taxon>
        <taxon>Actinomycetes</taxon>
        <taxon>Micrococcales</taxon>
        <taxon>Cellulomonadaceae</taxon>
        <taxon>Cellulomonas</taxon>
    </lineage>
</organism>
<reference evidence="2 3" key="1">
    <citation type="submission" date="2019-01" db="EMBL/GenBank/DDBJ databases">
        <title>Draft genome sequence of Cellulomonas takizawaensis strain TKZ-21.</title>
        <authorList>
            <person name="Yamamura H."/>
            <person name="Hayashi T."/>
            <person name="Hamada M."/>
            <person name="Serisawa Y."/>
            <person name="Matsuyama K."/>
            <person name="Nakagawa Y."/>
            <person name="Otoguro M."/>
            <person name="Yanagida F."/>
            <person name="Hayakawa M."/>
        </authorList>
    </citation>
    <scope>NUCLEOTIDE SEQUENCE [LARGE SCALE GENOMIC DNA]</scope>
    <source>
        <strain evidence="2 3">NBRC12680</strain>
    </source>
</reference>
<evidence type="ECO:0000313" key="3">
    <source>
        <dbReference type="Proteomes" id="UP000289954"/>
    </source>
</evidence>
<dbReference type="CDD" id="cd04301">
    <property type="entry name" value="NAT_SF"/>
    <property type="match status" value="1"/>
</dbReference>
<dbReference type="RefSeq" id="WP_130782510.1">
    <property type="nucleotide sequence ID" value="NZ_BIMR01000270.1"/>
</dbReference>
<dbReference type="InterPro" id="IPR000182">
    <property type="entry name" value="GNAT_dom"/>
</dbReference>
<evidence type="ECO:0000259" key="1">
    <source>
        <dbReference type="PROSITE" id="PS51186"/>
    </source>
</evidence>
<comment type="caution">
    <text evidence="2">The sequence shown here is derived from an EMBL/GenBank/DDBJ whole genome shotgun (WGS) entry which is preliminary data.</text>
</comment>
<keyword evidence="3" id="KW-1185">Reference proteome</keyword>
<protein>
    <recommendedName>
        <fullName evidence="1">N-acetyltransferase domain-containing protein</fullName>
    </recommendedName>
</protein>
<dbReference type="Pfam" id="PF00583">
    <property type="entry name" value="Acetyltransf_1"/>
    <property type="match status" value="1"/>
</dbReference>
<sequence>MAGTATRPGGDLTFVRLAGAPDDLVRDFHAGLLRSTFPPDELESLDDLRATLATGADGVLALDGERIVGGVVHEPFVGGAVRLVGYLVVDASMRGRGLGPRLLAAARAQSDSGLVLGEIEDPRHFAVSADDDPVARVRFWARLGCRLLPLPYVQPALHDGARRVRHLLLIALPQGDDPLPEAVPGRLVGDFLTEYFAASEGTVSPQDPDLRPILERCEAPTLRLWPLDRLDVVDVDGADGTDDTVHTAADVTEG</sequence>